<name>A0ABP4IZQ7_9PSEU</name>
<gene>
    <name evidence="1" type="ORF">GCM10009613_61500</name>
</gene>
<sequence>MTTDTSAPPALSTAAAVLAALDKVRDETAALRVPGPGLALDGDEWQAWYTRRAELLDREAACWDTAHQLPTSELTTSFELVLAATSRAHWATRDAAKDLRREARRDARK</sequence>
<dbReference type="Proteomes" id="UP001501414">
    <property type="component" value="Unassembled WGS sequence"/>
</dbReference>
<reference evidence="2" key="1">
    <citation type="journal article" date="2019" name="Int. J. Syst. Evol. Microbiol.">
        <title>The Global Catalogue of Microorganisms (GCM) 10K type strain sequencing project: providing services to taxonomists for standard genome sequencing and annotation.</title>
        <authorList>
            <consortium name="The Broad Institute Genomics Platform"/>
            <consortium name="The Broad Institute Genome Sequencing Center for Infectious Disease"/>
            <person name="Wu L."/>
            <person name="Ma J."/>
        </authorList>
    </citation>
    <scope>NUCLEOTIDE SEQUENCE [LARGE SCALE GENOMIC DNA]</scope>
    <source>
        <strain evidence="2">JCM 11896</strain>
    </source>
</reference>
<organism evidence="1 2">
    <name type="scientific">Pseudonocardia kongjuensis</name>
    <dbReference type="NCBI Taxonomy" id="102227"/>
    <lineage>
        <taxon>Bacteria</taxon>
        <taxon>Bacillati</taxon>
        <taxon>Actinomycetota</taxon>
        <taxon>Actinomycetes</taxon>
        <taxon>Pseudonocardiales</taxon>
        <taxon>Pseudonocardiaceae</taxon>
        <taxon>Pseudonocardia</taxon>
    </lineage>
</organism>
<evidence type="ECO:0000313" key="1">
    <source>
        <dbReference type="EMBL" id="GAA1402097.1"/>
    </source>
</evidence>
<accession>A0ABP4IZQ7</accession>
<evidence type="ECO:0008006" key="3">
    <source>
        <dbReference type="Google" id="ProtNLM"/>
    </source>
</evidence>
<dbReference type="RefSeq" id="WP_344029484.1">
    <property type="nucleotide sequence ID" value="NZ_BAAAJK010000053.1"/>
</dbReference>
<proteinExistence type="predicted"/>
<dbReference type="EMBL" id="BAAAJK010000053">
    <property type="protein sequence ID" value="GAA1402097.1"/>
    <property type="molecule type" value="Genomic_DNA"/>
</dbReference>
<comment type="caution">
    <text evidence="1">The sequence shown here is derived from an EMBL/GenBank/DDBJ whole genome shotgun (WGS) entry which is preliminary data.</text>
</comment>
<keyword evidence="2" id="KW-1185">Reference proteome</keyword>
<protein>
    <recommendedName>
        <fullName evidence="3">HNH endonuclease</fullName>
    </recommendedName>
</protein>
<evidence type="ECO:0000313" key="2">
    <source>
        <dbReference type="Proteomes" id="UP001501414"/>
    </source>
</evidence>